<dbReference type="AlphaFoldDB" id="A0A399CTY2"/>
<evidence type="ECO:0000313" key="2">
    <source>
        <dbReference type="Proteomes" id="UP000266441"/>
    </source>
</evidence>
<protein>
    <recommendedName>
        <fullName evidence="3">ATP-grasp domain-containing protein</fullName>
    </recommendedName>
</protein>
<dbReference type="SUPFAM" id="SSF56059">
    <property type="entry name" value="Glutathione synthetase ATP-binding domain-like"/>
    <property type="match status" value="1"/>
</dbReference>
<evidence type="ECO:0008006" key="3">
    <source>
        <dbReference type="Google" id="ProtNLM"/>
    </source>
</evidence>
<dbReference type="OrthoDB" id="5291617at2"/>
<dbReference type="EMBL" id="QWET01000022">
    <property type="protein sequence ID" value="RIH63344.1"/>
    <property type="molecule type" value="Genomic_DNA"/>
</dbReference>
<sequence>MTENLPDIYLFNPTCEYAVANGHTSWQPNRLLQKMEEDLGALPLFFARPQDVILVKKMPPADFTERLGRAGITPPRFVLLKEMATDTAFIQKPKGKLIPWGWSPAAHRLLRPLKPSCSQAFKNSPVAEWKPEYREIYSKKFALEVLKSILPGLPPEKVLQPHELPEVCQTKQELETLLNRWGKLMVKAPWSSSGRGLQRVTKTPVAPKVWEKLLGIIKEQGYAMAEPYLEKVLDVAFQFEIKKGKIQFKGVSRFLTDKKGQYQGNFLNGWPDKGPEKIASEVVSFASSLSNMLINPLINALENSLLARIYEGNFGVDTLIFRDANDRLRVNPCLEINVRQNMGLLSLHLENLPSPGKKGVFNIFYQPGKPFYTFQKEMETKYPIQFAGNHIESGFFPLTPADNNTSFGAYLLVNR</sequence>
<comment type="caution">
    <text evidence="1">The sequence shown here is derived from an EMBL/GenBank/DDBJ whole genome shotgun (WGS) entry which is preliminary data.</text>
</comment>
<proteinExistence type="predicted"/>
<name>A0A399CTY2_9BACT</name>
<accession>A0A399CTY2</accession>
<gene>
    <name evidence="1" type="ORF">D1164_20375</name>
</gene>
<keyword evidence="2" id="KW-1185">Reference proteome</keyword>
<dbReference type="RefSeq" id="WP_119351749.1">
    <property type="nucleotide sequence ID" value="NZ_QWET01000022.1"/>
</dbReference>
<evidence type="ECO:0000313" key="1">
    <source>
        <dbReference type="EMBL" id="RIH63344.1"/>
    </source>
</evidence>
<reference evidence="1 2" key="1">
    <citation type="journal article" date="2015" name="Int. J. Syst. Evol. Microbiol.">
        <title>Mariniphaga sediminis sp. nov., isolated from coastal sediment.</title>
        <authorList>
            <person name="Wang F.Q."/>
            <person name="Shen Q.Y."/>
            <person name="Chen G.J."/>
            <person name="Du Z.J."/>
        </authorList>
    </citation>
    <scope>NUCLEOTIDE SEQUENCE [LARGE SCALE GENOMIC DNA]</scope>
    <source>
        <strain evidence="1 2">SY21</strain>
    </source>
</reference>
<organism evidence="1 2">
    <name type="scientific">Mariniphaga sediminis</name>
    <dbReference type="NCBI Taxonomy" id="1628158"/>
    <lineage>
        <taxon>Bacteria</taxon>
        <taxon>Pseudomonadati</taxon>
        <taxon>Bacteroidota</taxon>
        <taxon>Bacteroidia</taxon>
        <taxon>Marinilabiliales</taxon>
        <taxon>Prolixibacteraceae</taxon>
        <taxon>Mariniphaga</taxon>
    </lineage>
</organism>
<dbReference type="Proteomes" id="UP000266441">
    <property type="component" value="Unassembled WGS sequence"/>
</dbReference>